<evidence type="ECO:0000313" key="14">
    <source>
        <dbReference type="EMBL" id="SMD37931.1"/>
    </source>
</evidence>
<dbReference type="SUPFAM" id="SSF49464">
    <property type="entry name" value="Carboxypeptidase regulatory domain-like"/>
    <property type="match status" value="1"/>
</dbReference>
<dbReference type="GO" id="GO:0015344">
    <property type="term" value="F:siderophore uptake transmembrane transporter activity"/>
    <property type="evidence" value="ECO:0007669"/>
    <property type="project" value="TreeGrafter"/>
</dbReference>
<evidence type="ECO:0000256" key="2">
    <source>
        <dbReference type="ARBA" id="ARBA00022448"/>
    </source>
</evidence>
<evidence type="ECO:0000256" key="9">
    <source>
        <dbReference type="ARBA" id="ARBA00023237"/>
    </source>
</evidence>
<dbReference type="STRING" id="692418.SAMN04488029_3545"/>
<dbReference type="Proteomes" id="UP000192472">
    <property type="component" value="Unassembled WGS sequence"/>
</dbReference>
<keyword evidence="7 10" id="KW-0472">Membrane</keyword>
<evidence type="ECO:0000256" key="4">
    <source>
        <dbReference type="ARBA" id="ARBA00022692"/>
    </source>
</evidence>
<keyword evidence="15" id="KW-1185">Reference proteome</keyword>
<evidence type="ECO:0000256" key="10">
    <source>
        <dbReference type="PROSITE-ProRule" id="PRU01360"/>
    </source>
</evidence>
<dbReference type="InterPro" id="IPR000531">
    <property type="entry name" value="Beta-barrel_TonB"/>
</dbReference>
<dbReference type="Pfam" id="PF00593">
    <property type="entry name" value="TonB_dep_Rec_b-barrel"/>
    <property type="match status" value="1"/>
</dbReference>
<keyword evidence="6 11" id="KW-0798">TonB box</keyword>
<dbReference type="Pfam" id="PF07715">
    <property type="entry name" value="Plug"/>
    <property type="match status" value="1"/>
</dbReference>
<dbReference type="RefSeq" id="WP_084374417.1">
    <property type="nucleotide sequence ID" value="NZ_FWYF01000004.1"/>
</dbReference>
<evidence type="ECO:0000256" key="6">
    <source>
        <dbReference type="ARBA" id="ARBA00023077"/>
    </source>
</evidence>
<keyword evidence="2 10" id="KW-0813">Transport</keyword>
<dbReference type="Gene3D" id="2.170.130.10">
    <property type="entry name" value="TonB-dependent receptor, plug domain"/>
    <property type="match status" value="1"/>
</dbReference>
<evidence type="ECO:0000313" key="15">
    <source>
        <dbReference type="Proteomes" id="UP000192472"/>
    </source>
</evidence>
<protein>
    <submittedName>
        <fullName evidence="14">Iron complex outermembrane recepter protein</fullName>
    </submittedName>
</protein>
<keyword evidence="8" id="KW-0675">Receptor</keyword>
<organism evidence="14 15">
    <name type="scientific">Reichenbachiella faecimaris</name>
    <dbReference type="NCBI Taxonomy" id="692418"/>
    <lineage>
        <taxon>Bacteria</taxon>
        <taxon>Pseudomonadati</taxon>
        <taxon>Bacteroidota</taxon>
        <taxon>Cytophagia</taxon>
        <taxon>Cytophagales</taxon>
        <taxon>Reichenbachiellaceae</taxon>
        <taxon>Reichenbachiella</taxon>
    </lineage>
</organism>
<evidence type="ECO:0000259" key="13">
    <source>
        <dbReference type="Pfam" id="PF07715"/>
    </source>
</evidence>
<sequence>MNRTFTTMIVGLLFVCFQSVGQHSITGQIMDGGSDEPLIGANVRLMETNEGTITAADGTFTLDNIADGDYKLLISYVGYKDQNINVTVNGGNQSIGAVSLKESLFLSDQVVISGTRMAEKLTESPATIGVITSKQIEELPSFNPGELLARVKGVDFVRSGVVGTGVNIRGFNSNFNSKNLQVADGRMANLIATGLPLGPLNTQIKEDIERVEVILGPNSALYGPNAHNGLVHIISKDPRTSEGTTIAVGAGNQNLFSVRARHAQVVNDKFSFKLTAEHTQGEEFSFADSVYIDRDGVPGNEGYEEFELDNDFSFNRVEGALYFSPNAGSDIILSSGYSNSTYLAPTNVGRNQIKDWNIFFTHLRYTSENWFAQVYYTSSKTDSTYAIDERTKQYYRGVDSGMTHDEAKGDFSYGSGAIFQDDSKRINGEIQYNNTFGDVEIATGIQYQQDMADSKNTYLLDDSDDLNVYQMGWYGQVQYKFADSWKAVAAFRADNHEIYDFNFVPKFGVVKTVGQGAFRFTYGQGIAAPTILNMYGDLFSGLILGNAQGFTLADGTKVEKQKVEKIQTFEVGYKGQLLPNKLFLDANAYYNISKDFLSPVTVVGVTTERGNTPIDQVQSGYGIYGGLVATYINFGKVNTYGADFGISYYLTDNLSADLNYSYFNYSVDENDVENDFNGDGEVNDLDILVNSPKNKMSLGLNYSSDKWFGTVFMRWVQAYNYYSSYQIASETKPGWTYRGTPIVENARSTDTWNYGPLGGFVNVDIGLGYNITDYMTLSGQVTNLFDSEIREFTASPFIGRLYSAELKFKF</sequence>
<keyword evidence="4 10" id="KW-0812">Transmembrane</keyword>
<dbReference type="EMBL" id="FWYF01000004">
    <property type="protein sequence ID" value="SMD37931.1"/>
    <property type="molecule type" value="Genomic_DNA"/>
</dbReference>
<accession>A0A1W2GMV9</accession>
<evidence type="ECO:0000259" key="12">
    <source>
        <dbReference type="Pfam" id="PF00593"/>
    </source>
</evidence>
<dbReference type="PROSITE" id="PS52016">
    <property type="entry name" value="TONB_DEPENDENT_REC_3"/>
    <property type="match status" value="1"/>
</dbReference>
<dbReference type="SUPFAM" id="SSF56935">
    <property type="entry name" value="Porins"/>
    <property type="match status" value="1"/>
</dbReference>
<dbReference type="Gene3D" id="2.40.170.20">
    <property type="entry name" value="TonB-dependent receptor, beta-barrel domain"/>
    <property type="match status" value="1"/>
</dbReference>
<evidence type="ECO:0000256" key="11">
    <source>
        <dbReference type="RuleBase" id="RU003357"/>
    </source>
</evidence>
<feature type="domain" description="TonB-dependent receptor-like beta-barrel" evidence="12">
    <location>
        <begin position="308"/>
        <end position="784"/>
    </location>
</feature>
<comment type="similarity">
    <text evidence="10 11">Belongs to the TonB-dependent receptor family.</text>
</comment>
<evidence type="ECO:0000256" key="5">
    <source>
        <dbReference type="ARBA" id="ARBA00022729"/>
    </source>
</evidence>
<evidence type="ECO:0000256" key="1">
    <source>
        <dbReference type="ARBA" id="ARBA00004571"/>
    </source>
</evidence>
<dbReference type="PANTHER" id="PTHR30069:SF29">
    <property type="entry name" value="HEMOGLOBIN AND HEMOGLOBIN-HAPTOGLOBIN-BINDING PROTEIN 1-RELATED"/>
    <property type="match status" value="1"/>
</dbReference>
<dbReference type="InterPro" id="IPR037066">
    <property type="entry name" value="Plug_dom_sf"/>
</dbReference>
<evidence type="ECO:0000256" key="7">
    <source>
        <dbReference type="ARBA" id="ARBA00023136"/>
    </source>
</evidence>
<proteinExistence type="inferred from homology"/>
<dbReference type="InterPro" id="IPR039426">
    <property type="entry name" value="TonB-dep_rcpt-like"/>
</dbReference>
<evidence type="ECO:0000256" key="8">
    <source>
        <dbReference type="ARBA" id="ARBA00023170"/>
    </source>
</evidence>
<dbReference type="PANTHER" id="PTHR30069">
    <property type="entry name" value="TONB-DEPENDENT OUTER MEMBRANE RECEPTOR"/>
    <property type="match status" value="1"/>
</dbReference>
<comment type="subcellular location">
    <subcellularLocation>
        <location evidence="1 10">Cell outer membrane</location>
        <topology evidence="1 10">Multi-pass membrane protein</topology>
    </subcellularLocation>
</comment>
<dbReference type="Pfam" id="PF13715">
    <property type="entry name" value="CarbopepD_reg_2"/>
    <property type="match status" value="1"/>
</dbReference>
<keyword evidence="5" id="KW-0732">Signal</keyword>
<dbReference type="InterPro" id="IPR008969">
    <property type="entry name" value="CarboxyPept-like_regulatory"/>
</dbReference>
<dbReference type="GO" id="GO:0009279">
    <property type="term" value="C:cell outer membrane"/>
    <property type="evidence" value="ECO:0007669"/>
    <property type="project" value="UniProtKB-SubCell"/>
</dbReference>
<evidence type="ECO:0000256" key="3">
    <source>
        <dbReference type="ARBA" id="ARBA00022452"/>
    </source>
</evidence>
<dbReference type="AlphaFoldDB" id="A0A1W2GMV9"/>
<name>A0A1W2GMV9_REIFA</name>
<keyword evidence="9 10" id="KW-0998">Cell outer membrane</keyword>
<dbReference type="Gene3D" id="2.60.40.1120">
    <property type="entry name" value="Carboxypeptidase-like, regulatory domain"/>
    <property type="match status" value="1"/>
</dbReference>
<keyword evidence="3 10" id="KW-1134">Transmembrane beta strand</keyword>
<dbReference type="InterPro" id="IPR012910">
    <property type="entry name" value="Plug_dom"/>
</dbReference>
<gene>
    <name evidence="14" type="ORF">SAMN04488029_3545</name>
</gene>
<feature type="domain" description="TonB-dependent receptor plug" evidence="13">
    <location>
        <begin position="121"/>
        <end position="229"/>
    </location>
</feature>
<dbReference type="OrthoDB" id="9758472at2"/>
<dbReference type="GO" id="GO:0044718">
    <property type="term" value="P:siderophore transmembrane transport"/>
    <property type="evidence" value="ECO:0007669"/>
    <property type="project" value="TreeGrafter"/>
</dbReference>
<dbReference type="InterPro" id="IPR036942">
    <property type="entry name" value="Beta-barrel_TonB_sf"/>
</dbReference>
<reference evidence="14 15" key="1">
    <citation type="submission" date="2017-04" db="EMBL/GenBank/DDBJ databases">
        <authorList>
            <person name="Afonso C.L."/>
            <person name="Miller P.J."/>
            <person name="Scott M.A."/>
            <person name="Spackman E."/>
            <person name="Goraichik I."/>
            <person name="Dimitrov K.M."/>
            <person name="Suarez D.L."/>
            <person name="Swayne D.E."/>
        </authorList>
    </citation>
    <scope>NUCLEOTIDE SEQUENCE [LARGE SCALE GENOMIC DNA]</scope>
    <source>
        <strain evidence="14 15">DSM 26133</strain>
    </source>
</reference>